<proteinExistence type="inferred from homology"/>
<evidence type="ECO:0000313" key="16">
    <source>
        <dbReference type="EMBL" id="WQG92494.1"/>
    </source>
</evidence>
<feature type="signal peptide" evidence="12">
    <location>
        <begin position="1"/>
        <end position="24"/>
    </location>
</feature>
<keyword evidence="7 10" id="KW-0472">Membrane</keyword>
<comment type="subcellular location">
    <subcellularLocation>
        <location evidence="1 10">Cell outer membrane</location>
        <topology evidence="1 10">Multi-pass membrane protein</topology>
    </subcellularLocation>
</comment>
<evidence type="ECO:0000313" key="18">
    <source>
        <dbReference type="Proteomes" id="UP001326715"/>
    </source>
</evidence>
<dbReference type="InterPro" id="IPR000531">
    <property type="entry name" value="Beta-barrel_TonB"/>
</dbReference>
<dbReference type="PROSITE" id="PS52016">
    <property type="entry name" value="TONB_DEPENDENT_REC_3"/>
    <property type="match status" value="1"/>
</dbReference>
<dbReference type="Gene3D" id="2.170.130.10">
    <property type="entry name" value="TonB-dependent receptor, plug domain"/>
    <property type="match status" value="1"/>
</dbReference>
<dbReference type="Proteomes" id="UP000183788">
    <property type="component" value="Unassembled WGS sequence"/>
</dbReference>
<evidence type="ECO:0000256" key="7">
    <source>
        <dbReference type="ARBA" id="ARBA00023136"/>
    </source>
</evidence>
<keyword evidence="9 10" id="KW-0998">Cell outer membrane</keyword>
<keyword evidence="4 10" id="KW-0812">Transmembrane</keyword>
<dbReference type="STRING" id="1004.SAMN05661012_03071"/>
<sequence length="1034" mass="113576">MRKIAGMMIVLLLSSLLQSFGQTAPVTGTVLAEDGKTPLIGVTVLNAATKKGAQTDASGRFSIAAEKGQPLVFTYIGYGVVKVNASDAMKITMKPSNGELGEVVVTAMDIKRNARELGYSVQRVGGDEIAATQRENFVNALQGRVAGVTITPTTGQAGAGSSIVLRGFNSLSLSNQPLFVVDGIIVDNQTLNQSSNGGTGIGLVSDMANKNSDYTNRAADINPADIASITVLKGPEATALYGSQASSGAIVITTKRSKGNGLHVSYDNSFRTQKITRYNKVTNAYNSGTDGVYANIFQAGSGTFFGPKYSDTTKLYDNVHNFFRTGFTQSHNLGVDFGVKNSGFRFSASYINQDGVIPNNNYKKLNLRLSNSTKIGKYVEITPSFSIINSVNNKPLRGAGGYLLDLYLWPTDHNIHDWQDSTGGKATLVPSNSPNAEVDNPVFNVQRNLSQDKNNRYIATLGININPFSWLSLAGRFGYDAYHTNGYMLYNPDSYYVTAAQNGSLENYYLKYWSYNHTITATATKTYRKFNGRLMIGTMWQDNETGMYAVRGTNLTDPMGTDSSNTDPSTRTRLLRNAKGEYNMSINRNIAYFGEAAISYNDLAFVSFTQRFETTSIMPAASRNYNYPGISASFIASEVIPGMKESKVLRYWKLRASMASTARLSAPYANQWVFVNNLASGGGYSYGYTNSNPYLLPERQKTFEVGTELRMFDGRINAEVSYYNTLVKDQIAENFRSSYATGFILNTMNAASTRNKGIEAMISASPIRKENFGWDFTLNFNKMYNKVLAIPNTLSEYYIADTWVYANARGGLLRGGATTTITGYHYSRNNKGDILINPLTGLPVIDATFGVIGDRNANFTLGINNTLRYKKWTLSFLWDLKVGGDVFDATDMYLTVQGKGIKTADRETARVIKGVLNDGLQNTEKPTENNIVVLPYRQQGYYTNMPEEEFVQKDVNWFRLRDLTISYNFGKWKKISNIGAFATFNDLVLITNYKGADPVSNGNTSANRGVGGFGFDYGNLPAPVGANFGLRVSF</sequence>
<dbReference type="InterPro" id="IPR036942">
    <property type="entry name" value="Beta-barrel_TonB_sf"/>
</dbReference>
<evidence type="ECO:0000256" key="11">
    <source>
        <dbReference type="RuleBase" id="RU003357"/>
    </source>
</evidence>
<name>A0A1K1QTZ4_9BACT</name>
<gene>
    <name evidence="15" type="ORF">SAMN05661012_03071</name>
    <name evidence="16" type="ORF">SR876_13340</name>
</gene>
<dbReference type="Proteomes" id="UP001326715">
    <property type="component" value="Chromosome"/>
</dbReference>
<dbReference type="Pfam" id="PF07715">
    <property type="entry name" value="Plug"/>
    <property type="match status" value="1"/>
</dbReference>
<dbReference type="InterPro" id="IPR037066">
    <property type="entry name" value="Plug_dom_sf"/>
</dbReference>
<evidence type="ECO:0000256" key="1">
    <source>
        <dbReference type="ARBA" id="ARBA00004571"/>
    </source>
</evidence>
<keyword evidence="8" id="KW-0675">Receptor</keyword>
<keyword evidence="5 12" id="KW-0732">Signal</keyword>
<dbReference type="Pfam" id="PF00593">
    <property type="entry name" value="TonB_dep_Rec_b-barrel"/>
    <property type="match status" value="1"/>
</dbReference>
<dbReference type="PANTHER" id="PTHR30069">
    <property type="entry name" value="TONB-DEPENDENT OUTER MEMBRANE RECEPTOR"/>
    <property type="match status" value="1"/>
</dbReference>
<dbReference type="GO" id="GO:0044718">
    <property type="term" value="P:siderophore transmembrane transport"/>
    <property type="evidence" value="ECO:0007669"/>
    <property type="project" value="TreeGrafter"/>
</dbReference>
<evidence type="ECO:0000256" key="5">
    <source>
        <dbReference type="ARBA" id="ARBA00022729"/>
    </source>
</evidence>
<keyword evidence="6 11" id="KW-0798">TonB box</keyword>
<dbReference type="AlphaFoldDB" id="A0A1K1QTZ4"/>
<dbReference type="InterPro" id="IPR023997">
    <property type="entry name" value="TonB-dep_OMP_SusC/RagA_CS"/>
</dbReference>
<dbReference type="EMBL" id="CP140154">
    <property type="protein sequence ID" value="WQG92494.1"/>
    <property type="molecule type" value="Genomic_DNA"/>
</dbReference>
<dbReference type="GO" id="GO:0009279">
    <property type="term" value="C:cell outer membrane"/>
    <property type="evidence" value="ECO:0007669"/>
    <property type="project" value="UniProtKB-SubCell"/>
</dbReference>
<dbReference type="InterPro" id="IPR008969">
    <property type="entry name" value="CarboxyPept-like_regulatory"/>
</dbReference>
<protein>
    <submittedName>
        <fullName evidence="16">SusC/RagA family TonB-linked outer membrane protein</fullName>
    </submittedName>
    <submittedName>
        <fullName evidence="15">TonB-linked outer membrane protein, SusC/RagA family</fullName>
    </submittedName>
</protein>
<keyword evidence="18" id="KW-1185">Reference proteome</keyword>
<evidence type="ECO:0000256" key="12">
    <source>
        <dbReference type="SAM" id="SignalP"/>
    </source>
</evidence>
<evidence type="ECO:0000256" key="6">
    <source>
        <dbReference type="ARBA" id="ARBA00023077"/>
    </source>
</evidence>
<evidence type="ECO:0000256" key="2">
    <source>
        <dbReference type="ARBA" id="ARBA00022448"/>
    </source>
</evidence>
<evidence type="ECO:0000256" key="9">
    <source>
        <dbReference type="ARBA" id="ARBA00023237"/>
    </source>
</evidence>
<evidence type="ECO:0000259" key="13">
    <source>
        <dbReference type="Pfam" id="PF00593"/>
    </source>
</evidence>
<feature type="domain" description="TonB-dependent receptor plug" evidence="14">
    <location>
        <begin position="114"/>
        <end position="249"/>
    </location>
</feature>
<dbReference type="NCBIfam" id="TIGR04057">
    <property type="entry name" value="SusC_RagA_signa"/>
    <property type="match status" value="1"/>
</dbReference>
<reference evidence="15 17" key="1">
    <citation type="submission" date="2016-11" db="EMBL/GenBank/DDBJ databases">
        <authorList>
            <person name="Jaros S."/>
            <person name="Januszkiewicz K."/>
            <person name="Wedrychowicz H."/>
        </authorList>
    </citation>
    <scope>NUCLEOTIDE SEQUENCE [LARGE SCALE GENOMIC DNA]</scope>
    <source>
        <strain evidence="15 17">DSM 784</strain>
    </source>
</reference>
<dbReference type="PANTHER" id="PTHR30069:SF29">
    <property type="entry name" value="HEMOGLOBIN AND HEMOGLOBIN-HAPTOGLOBIN-BINDING PROTEIN 1-RELATED"/>
    <property type="match status" value="1"/>
</dbReference>
<comment type="similarity">
    <text evidence="10 11">Belongs to the TonB-dependent receptor family.</text>
</comment>
<evidence type="ECO:0000256" key="4">
    <source>
        <dbReference type="ARBA" id="ARBA00022692"/>
    </source>
</evidence>
<dbReference type="Pfam" id="PF13715">
    <property type="entry name" value="CarbopepD_reg_2"/>
    <property type="match status" value="1"/>
</dbReference>
<evidence type="ECO:0000256" key="10">
    <source>
        <dbReference type="PROSITE-ProRule" id="PRU01360"/>
    </source>
</evidence>
<dbReference type="InterPro" id="IPR023996">
    <property type="entry name" value="TonB-dep_OMP_SusC/RagA"/>
</dbReference>
<dbReference type="NCBIfam" id="TIGR04056">
    <property type="entry name" value="OMP_RagA_SusC"/>
    <property type="match status" value="1"/>
</dbReference>
<evidence type="ECO:0000313" key="17">
    <source>
        <dbReference type="Proteomes" id="UP000183788"/>
    </source>
</evidence>
<dbReference type="RefSeq" id="WP_072361814.1">
    <property type="nucleotide sequence ID" value="NZ_CP139972.1"/>
</dbReference>
<dbReference type="SUPFAM" id="SSF49464">
    <property type="entry name" value="Carboxypeptidase regulatory domain-like"/>
    <property type="match status" value="1"/>
</dbReference>
<dbReference type="InterPro" id="IPR012910">
    <property type="entry name" value="Plug_dom"/>
</dbReference>
<evidence type="ECO:0000256" key="8">
    <source>
        <dbReference type="ARBA" id="ARBA00023170"/>
    </source>
</evidence>
<keyword evidence="3 10" id="KW-1134">Transmembrane beta strand</keyword>
<dbReference type="InterPro" id="IPR039426">
    <property type="entry name" value="TonB-dep_rcpt-like"/>
</dbReference>
<organism evidence="15 17">
    <name type="scientific">Chitinophaga sancti</name>
    <dbReference type="NCBI Taxonomy" id="1004"/>
    <lineage>
        <taxon>Bacteria</taxon>
        <taxon>Pseudomonadati</taxon>
        <taxon>Bacteroidota</taxon>
        <taxon>Chitinophagia</taxon>
        <taxon>Chitinophagales</taxon>
        <taxon>Chitinophagaceae</taxon>
        <taxon>Chitinophaga</taxon>
    </lineage>
</organism>
<feature type="chain" id="PRO_5012046517" evidence="12">
    <location>
        <begin position="25"/>
        <end position="1034"/>
    </location>
</feature>
<dbReference type="EMBL" id="FPIZ01000009">
    <property type="protein sequence ID" value="SFW63344.1"/>
    <property type="molecule type" value="Genomic_DNA"/>
</dbReference>
<evidence type="ECO:0000256" key="3">
    <source>
        <dbReference type="ARBA" id="ARBA00022452"/>
    </source>
</evidence>
<feature type="domain" description="TonB-dependent receptor-like beta-barrel" evidence="13">
    <location>
        <begin position="418"/>
        <end position="854"/>
    </location>
</feature>
<dbReference type="SUPFAM" id="SSF56935">
    <property type="entry name" value="Porins"/>
    <property type="match status" value="1"/>
</dbReference>
<reference evidence="16 18" key="2">
    <citation type="submission" date="2023-11" db="EMBL/GenBank/DDBJ databases">
        <title>MicrobeMod: A computational toolkit for identifying prokaryotic methylation and restriction-modification with nanopore sequencing.</title>
        <authorList>
            <person name="Crits-Christoph A."/>
            <person name="Kang S.C."/>
            <person name="Lee H."/>
            <person name="Ostrov N."/>
        </authorList>
    </citation>
    <scope>NUCLEOTIDE SEQUENCE [LARGE SCALE GENOMIC DNA]</scope>
    <source>
        <strain evidence="16 18">ATCC 23090</strain>
    </source>
</reference>
<dbReference type="OrthoDB" id="609136at2"/>
<accession>A0A1K1QTZ4</accession>
<dbReference type="GO" id="GO:0015344">
    <property type="term" value="F:siderophore uptake transmembrane transporter activity"/>
    <property type="evidence" value="ECO:0007669"/>
    <property type="project" value="TreeGrafter"/>
</dbReference>
<keyword evidence="2 10" id="KW-0813">Transport</keyword>
<evidence type="ECO:0000313" key="15">
    <source>
        <dbReference type="EMBL" id="SFW63344.1"/>
    </source>
</evidence>
<evidence type="ECO:0000259" key="14">
    <source>
        <dbReference type="Pfam" id="PF07715"/>
    </source>
</evidence>
<dbReference type="Gene3D" id="2.40.170.20">
    <property type="entry name" value="TonB-dependent receptor, beta-barrel domain"/>
    <property type="match status" value="1"/>
</dbReference>